<dbReference type="GO" id="GO:0005509">
    <property type="term" value="F:calcium ion binding"/>
    <property type="evidence" value="ECO:0007669"/>
    <property type="project" value="InterPro"/>
</dbReference>
<dbReference type="AlphaFoldDB" id="F8E3C6"/>
<dbReference type="InterPro" id="IPR013783">
    <property type="entry name" value="Ig-like_fold"/>
</dbReference>
<dbReference type="GO" id="GO:0005975">
    <property type="term" value="P:carbohydrate metabolic process"/>
    <property type="evidence" value="ECO:0007669"/>
    <property type="project" value="UniProtKB-ARBA"/>
</dbReference>
<dbReference type="KEGG" id="crd:CRES_2099"/>
<accession>F8E3C6</accession>
<evidence type="ECO:0000256" key="2">
    <source>
        <dbReference type="SAM" id="Phobius"/>
    </source>
</evidence>
<dbReference type="STRING" id="662755.CRES_2099"/>
<keyword evidence="4" id="KW-1185">Reference proteome</keyword>
<dbReference type="eggNOG" id="COG5604">
    <property type="taxonomic scope" value="Bacteria"/>
</dbReference>
<sequence>MQGEDYNADRSARMGAAAVRPGLAHARHAALGFAMSAVITGGVALAPALMPTTIAQEAEAGQGETANAGAGQKAPAVAITVLEGREIRPVTISLSGFGAGATARLDGLPPGMNYTPAPVLPGQNTSAAKLTGVPSKVGFFTVTATAVDSNGAEILDSYGRPIAERFTIRVIPVELSLQAKPASQTVTVGTPIANACLETGAGYSAKDVTFDPKSLPNGVTYDSTSGCLTGTPTEAGRYEVVFRLADEPSKKSVSTTVVFEVEKVTSVPTEPTTSEPTTAEPTAAEPTTAEPTTTKPTPAEPTTTEPTTTEPTATTPSTPTEAADLPTPSPNNGPDDSVVPATTGGGNPPTEVEKTDVPPVIPIDAREEPSPDRDPILGEVSRGDSPVTGEGTESIRNRSEQAPQQPNGRQQAPVRGHGTESQRSLAPSEPRIQIQAEGVIGSDENELLGRLSRSAPGAREPQNAEQNRKPSDGISRPFGDFSRGRSSNGSGAKSNKGNEPHRSNEASGYLGASAGSRGPLHLEEKGGMVAMAATVTVTLVGGGVLLNLRRRL</sequence>
<protein>
    <submittedName>
        <fullName evidence="3">Uncharacterized protein</fullName>
    </submittedName>
</protein>
<dbReference type="EMBL" id="CP002857">
    <property type="protein sequence ID" value="AEI10452.1"/>
    <property type="molecule type" value="Genomic_DNA"/>
</dbReference>
<organism evidence="3 4">
    <name type="scientific">Corynebacterium resistens (strain DSM 45100 / JCM 12819 / GTC 2026 / SICGH 158)</name>
    <dbReference type="NCBI Taxonomy" id="662755"/>
    <lineage>
        <taxon>Bacteria</taxon>
        <taxon>Bacillati</taxon>
        <taxon>Actinomycetota</taxon>
        <taxon>Actinomycetes</taxon>
        <taxon>Mycobacteriales</taxon>
        <taxon>Corynebacteriaceae</taxon>
        <taxon>Corynebacterium</taxon>
    </lineage>
</organism>
<feature type="region of interest" description="Disordered" evidence="1">
    <location>
        <begin position="265"/>
        <end position="519"/>
    </location>
</feature>
<dbReference type="GO" id="GO:0016020">
    <property type="term" value="C:membrane"/>
    <property type="evidence" value="ECO:0007669"/>
    <property type="project" value="InterPro"/>
</dbReference>
<gene>
    <name evidence="3" type="ordered locus">CRES_2099</name>
</gene>
<proteinExistence type="predicted"/>
<keyword evidence="2" id="KW-0812">Transmembrane</keyword>
<reference evidence="3 4" key="1">
    <citation type="journal article" date="2012" name="BMC Genomics">
        <title>Complete genome sequence, lifestyle, and multi-drug resistance of the human pathogen Corynebacterium resistens DSM 45100 isolated from blood samples of a leukemia patient.</title>
        <authorList>
            <person name="Schroder J."/>
            <person name="Maus I."/>
            <person name="Meyer K."/>
            <person name="Wordemann S."/>
            <person name="Blom J."/>
            <person name="Jaenicke S."/>
            <person name="Schneider J."/>
            <person name="Trost E."/>
            <person name="Tauch A."/>
        </authorList>
    </citation>
    <scope>NUCLEOTIDE SEQUENCE [LARGE SCALE GENOMIC DNA]</scope>
    <source>
        <strain evidence="4">DSM 45100 / JCM 12819 / CCUG 50093 / GTC 2026 / SICGH 158</strain>
    </source>
</reference>
<feature type="compositionally biased region" description="Basic and acidic residues" evidence="1">
    <location>
        <begin position="364"/>
        <end position="376"/>
    </location>
</feature>
<dbReference type="RefSeq" id="WP_013889431.1">
    <property type="nucleotide sequence ID" value="NC_015673.1"/>
</dbReference>
<dbReference type="OrthoDB" id="4411215at2"/>
<evidence type="ECO:0000256" key="1">
    <source>
        <dbReference type="SAM" id="MobiDB-lite"/>
    </source>
</evidence>
<dbReference type="InterPro" id="IPR015919">
    <property type="entry name" value="Cadherin-like_sf"/>
</dbReference>
<name>F8E3C6_CORRG</name>
<feature type="transmembrane region" description="Helical" evidence="2">
    <location>
        <begin position="526"/>
        <end position="548"/>
    </location>
</feature>
<dbReference type="Proteomes" id="UP000000492">
    <property type="component" value="Chromosome"/>
</dbReference>
<keyword evidence="2" id="KW-1133">Transmembrane helix</keyword>
<keyword evidence="2" id="KW-0472">Membrane</keyword>
<dbReference type="HOGENOM" id="CLU_493253_0_0_11"/>
<dbReference type="Gene3D" id="2.60.40.10">
    <property type="entry name" value="Immunoglobulins"/>
    <property type="match status" value="2"/>
</dbReference>
<evidence type="ECO:0000313" key="4">
    <source>
        <dbReference type="Proteomes" id="UP000000492"/>
    </source>
</evidence>
<feature type="compositionally biased region" description="Low complexity" evidence="1">
    <location>
        <begin position="478"/>
        <end position="495"/>
    </location>
</feature>
<dbReference type="SUPFAM" id="SSF49313">
    <property type="entry name" value="Cadherin-like"/>
    <property type="match status" value="1"/>
</dbReference>
<feature type="compositionally biased region" description="Low complexity" evidence="1">
    <location>
        <begin position="265"/>
        <end position="323"/>
    </location>
</feature>
<dbReference type="Pfam" id="PF05345">
    <property type="entry name" value="He_PIG"/>
    <property type="match status" value="1"/>
</dbReference>
<evidence type="ECO:0000313" key="3">
    <source>
        <dbReference type="EMBL" id="AEI10452.1"/>
    </source>
</evidence>
<feature type="compositionally biased region" description="Polar residues" evidence="1">
    <location>
        <begin position="400"/>
        <end position="410"/>
    </location>
</feature>